<reference evidence="1 2" key="1">
    <citation type="journal article" date="2023" name="ACS Omega">
        <title>Identification of the Neoaspergillic Acid Biosynthesis Gene Cluster by Establishing an In Vitro CRISPR-Ribonucleoprotein Genetic System in Aspergillus melleus.</title>
        <authorList>
            <person name="Yuan B."/>
            <person name="Grau M.F."/>
            <person name="Murata R.M."/>
            <person name="Torok T."/>
            <person name="Venkateswaran K."/>
            <person name="Stajich J.E."/>
            <person name="Wang C.C.C."/>
        </authorList>
    </citation>
    <scope>NUCLEOTIDE SEQUENCE [LARGE SCALE GENOMIC DNA]</scope>
    <source>
        <strain evidence="1 2">IMV 1140</strain>
    </source>
</reference>
<proteinExistence type="predicted"/>
<comment type="caution">
    <text evidence="1">The sequence shown here is derived from an EMBL/GenBank/DDBJ whole genome shotgun (WGS) entry which is preliminary data.</text>
</comment>
<dbReference type="EMBL" id="JAOPJF010000077">
    <property type="protein sequence ID" value="KAK1140690.1"/>
    <property type="molecule type" value="Genomic_DNA"/>
</dbReference>
<evidence type="ECO:0000313" key="1">
    <source>
        <dbReference type="EMBL" id="KAK1140690.1"/>
    </source>
</evidence>
<gene>
    <name evidence="1" type="ORF">N8T08_010003</name>
</gene>
<keyword evidence="2" id="KW-1185">Reference proteome</keyword>
<accession>A0ACC3ASB3</accession>
<organism evidence="1 2">
    <name type="scientific">Aspergillus melleus</name>
    <dbReference type="NCBI Taxonomy" id="138277"/>
    <lineage>
        <taxon>Eukaryota</taxon>
        <taxon>Fungi</taxon>
        <taxon>Dikarya</taxon>
        <taxon>Ascomycota</taxon>
        <taxon>Pezizomycotina</taxon>
        <taxon>Eurotiomycetes</taxon>
        <taxon>Eurotiomycetidae</taxon>
        <taxon>Eurotiales</taxon>
        <taxon>Aspergillaceae</taxon>
        <taxon>Aspergillus</taxon>
        <taxon>Aspergillus subgen. Circumdati</taxon>
    </lineage>
</organism>
<sequence>MSTPVSSSLNVPTTQNTAPVIKFRCLFTHDLRRKAKRWQDGYLRFHTFNKRVMVYDTTGNFVGDLHWRHDESIQDGDELELDRGLIIQVCESMEKTETDISALYAKKSSQGSPSRPADPATPSVRSSTPLRSSFSSQPSRSLNDLLGIKKTPIGHLVSLHADKASPRSEKVDQQVFQRATKRQKTASDSQPRPSLPSCSSRAQPDVIDLSESLDSTEQRASKTAPDRIEKPRADPVPSRITSGSLSTPGRKPKTASGNLGIDKPRSATNYVPRPSSRIPTDRPVNTLRLSNEKPRKKLMYSALLPNQAPSKASTAPLSEKTNRLRDKSQDAPTVIPNRLPPNPDFTPSASTQFALDEMIDDSVHPKTTVPSKSISSRPSAPSPLLSAAIRHNAQAQAQAQGLATSRSSTGLRKSYSDPTALTSANSLQSRTAPCKSPLNRDDDDTNREQGPWTTEALDLFDFWPPGRPKPG</sequence>
<name>A0ACC3ASB3_9EURO</name>
<dbReference type="Proteomes" id="UP001177260">
    <property type="component" value="Unassembled WGS sequence"/>
</dbReference>
<protein>
    <submittedName>
        <fullName evidence="1">Uncharacterized protein</fullName>
    </submittedName>
</protein>
<evidence type="ECO:0000313" key="2">
    <source>
        <dbReference type="Proteomes" id="UP001177260"/>
    </source>
</evidence>